<dbReference type="GO" id="GO:0016779">
    <property type="term" value="F:nucleotidyltransferase activity"/>
    <property type="evidence" value="ECO:0007669"/>
    <property type="project" value="UniProtKB-ARBA"/>
</dbReference>
<dbReference type="Pfam" id="PF12804">
    <property type="entry name" value="NTP_transf_3"/>
    <property type="match status" value="1"/>
</dbReference>
<dbReference type="CDD" id="cd04182">
    <property type="entry name" value="GT_2_like_f"/>
    <property type="match status" value="1"/>
</dbReference>
<dbReference type="Proteomes" id="UP001228643">
    <property type="component" value="Unassembled WGS sequence"/>
</dbReference>
<gene>
    <name evidence="2" type="ORF">QLS97_08895</name>
</gene>
<protein>
    <submittedName>
        <fullName evidence="2">Nucleotidyltransferase family protein</fullName>
    </submittedName>
</protein>
<proteinExistence type="predicted"/>
<evidence type="ECO:0000259" key="1">
    <source>
        <dbReference type="Pfam" id="PF12804"/>
    </source>
</evidence>
<comment type="caution">
    <text evidence="2">The sequence shown here is derived from an EMBL/GenBank/DDBJ whole genome shotgun (WGS) entry which is preliminary data.</text>
</comment>
<sequence length="202" mass="22260">MHHKIKQCGIIILAAGSSSRMGKPKQLLEFDGMTLLTRVSKMASQSKLYPVIAVLGANADLIQAHLDVPGLDIVLNENWVEGMASSLRKGLFSMNEMHPHVDGVIILVGDQPYTNNQHIEQLIDAQDKSGLPISACSYAGIMGTPALFHKTIFPELMLLEGDIGAKKIIEKRKQDVATVHFDKGVIDIDTVEDYENLRNEKE</sequence>
<dbReference type="PANTHER" id="PTHR43777:SF1">
    <property type="entry name" value="MOLYBDENUM COFACTOR CYTIDYLYLTRANSFERASE"/>
    <property type="match status" value="1"/>
</dbReference>
<dbReference type="EMBL" id="JASCRY010000002">
    <property type="protein sequence ID" value="MDI5949764.1"/>
    <property type="molecule type" value="Genomic_DNA"/>
</dbReference>
<keyword evidence="3" id="KW-1185">Reference proteome</keyword>
<feature type="domain" description="MobA-like NTP transferase" evidence="1">
    <location>
        <begin position="11"/>
        <end position="172"/>
    </location>
</feature>
<name>A0AAW6TMQ9_9FLAO</name>
<dbReference type="AlphaFoldDB" id="A0AAW6TMQ9"/>
<reference evidence="2 3" key="1">
    <citation type="submission" date="2023-04" db="EMBL/GenBank/DDBJ databases">
        <title>Two novel species of Flavobacterium.</title>
        <authorList>
            <person name="Liu Q."/>
            <person name="Xin Y.-H."/>
        </authorList>
    </citation>
    <scope>NUCLEOTIDE SEQUENCE [LARGE SCALE GENOMIC DNA]</scope>
    <source>
        <strain evidence="2 3">LB2P87</strain>
    </source>
</reference>
<dbReference type="InterPro" id="IPR029044">
    <property type="entry name" value="Nucleotide-diphossugar_trans"/>
</dbReference>
<dbReference type="RefSeq" id="WP_282716022.1">
    <property type="nucleotide sequence ID" value="NZ_JASCRY010000002.1"/>
</dbReference>
<organism evidence="2 3">
    <name type="scientific">Flavobacterium yafengii</name>
    <dbReference type="NCBI Taxonomy" id="3041253"/>
    <lineage>
        <taxon>Bacteria</taxon>
        <taxon>Pseudomonadati</taxon>
        <taxon>Bacteroidota</taxon>
        <taxon>Flavobacteriia</taxon>
        <taxon>Flavobacteriales</taxon>
        <taxon>Flavobacteriaceae</taxon>
        <taxon>Flavobacterium</taxon>
    </lineage>
</organism>
<dbReference type="SUPFAM" id="SSF53448">
    <property type="entry name" value="Nucleotide-diphospho-sugar transferases"/>
    <property type="match status" value="1"/>
</dbReference>
<dbReference type="InterPro" id="IPR025877">
    <property type="entry name" value="MobA-like_NTP_Trfase"/>
</dbReference>
<evidence type="ECO:0000313" key="2">
    <source>
        <dbReference type="EMBL" id="MDI5949764.1"/>
    </source>
</evidence>
<dbReference type="PANTHER" id="PTHR43777">
    <property type="entry name" value="MOLYBDENUM COFACTOR CYTIDYLYLTRANSFERASE"/>
    <property type="match status" value="1"/>
</dbReference>
<accession>A0AAW6TMQ9</accession>
<dbReference type="Gene3D" id="3.90.550.10">
    <property type="entry name" value="Spore Coat Polysaccharide Biosynthesis Protein SpsA, Chain A"/>
    <property type="match status" value="1"/>
</dbReference>
<evidence type="ECO:0000313" key="3">
    <source>
        <dbReference type="Proteomes" id="UP001228643"/>
    </source>
</evidence>